<sequence length="199" mass="23387">MKFNQIVAYFFILTFITHKNCAIQKKTAKATIFKITNFYCNYTDQFLEKFLYKNSTCYFKIWNRRVPTINLYLGFTQPLNKVFIEVKLNYKRSDNDDFKKVLQTPKFELCYTISSSTDNNLIKKVMEIVKKSFPEFHGCPYTSWTAKNATVADHPFWNFLTSGFYHAIIELNILGKDTKDVTFHVDTVINSVNDRLKGN</sequence>
<accession>A0A9J6BHZ9</accession>
<dbReference type="Proteomes" id="UP001107558">
    <property type="component" value="Chromosome 4"/>
</dbReference>
<keyword evidence="1" id="KW-0732">Signal</keyword>
<comment type="caution">
    <text evidence="2">The sequence shown here is derived from an EMBL/GenBank/DDBJ whole genome shotgun (WGS) entry which is preliminary data.</text>
</comment>
<keyword evidence="3" id="KW-1185">Reference proteome</keyword>
<dbReference type="AlphaFoldDB" id="A0A9J6BHZ9"/>
<dbReference type="EMBL" id="JADBJN010000004">
    <property type="protein sequence ID" value="KAG5669330.1"/>
    <property type="molecule type" value="Genomic_DNA"/>
</dbReference>
<protein>
    <submittedName>
        <fullName evidence="2">Uncharacterized protein</fullName>
    </submittedName>
</protein>
<dbReference type="PANTHER" id="PTHR20898:SF0">
    <property type="entry name" value="DAEDALUS ON 3-RELATED"/>
    <property type="match status" value="1"/>
</dbReference>
<reference evidence="2" key="1">
    <citation type="submission" date="2021-03" db="EMBL/GenBank/DDBJ databases">
        <title>Chromosome level genome of the anhydrobiotic midge Polypedilum vanderplanki.</title>
        <authorList>
            <person name="Yoshida Y."/>
            <person name="Kikawada T."/>
            <person name="Gusev O."/>
        </authorList>
    </citation>
    <scope>NUCLEOTIDE SEQUENCE</scope>
    <source>
        <strain evidence="2">NIAS01</strain>
        <tissue evidence="2">Whole body or cell culture</tissue>
    </source>
</reference>
<feature type="chain" id="PRO_5039941612" evidence="1">
    <location>
        <begin position="23"/>
        <end position="199"/>
    </location>
</feature>
<dbReference type="PANTHER" id="PTHR20898">
    <property type="entry name" value="DAEDALUS ON 3-RELATED-RELATED"/>
    <property type="match status" value="1"/>
</dbReference>
<proteinExistence type="predicted"/>
<gene>
    <name evidence="2" type="ORF">PVAND_017218</name>
</gene>
<name>A0A9J6BHZ9_POLVA</name>
<organism evidence="2 3">
    <name type="scientific">Polypedilum vanderplanki</name>
    <name type="common">Sleeping chironomid midge</name>
    <dbReference type="NCBI Taxonomy" id="319348"/>
    <lineage>
        <taxon>Eukaryota</taxon>
        <taxon>Metazoa</taxon>
        <taxon>Ecdysozoa</taxon>
        <taxon>Arthropoda</taxon>
        <taxon>Hexapoda</taxon>
        <taxon>Insecta</taxon>
        <taxon>Pterygota</taxon>
        <taxon>Neoptera</taxon>
        <taxon>Endopterygota</taxon>
        <taxon>Diptera</taxon>
        <taxon>Nematocera</taxon>
        <taxon>Chironomoidea</taxon>
        <taxon>Chironomidae</taxon>
        <taxon>Chironominae</taxon>
        <taxon>Polypedilum</taxon>
        <taxon>Polypedilum</taxon>
    </lineage>
</organism>
<evidence type="ECO:0000313" key="3">
    <source>
        <dbReference type="Proteomes" id="UP001107558"/>
    </source>
</evidence>
<evidence type="ECO:0000313" key="2">
    <source>
        <dbReference type="EMBL" id="KAG5669330.1"/>
    </source>
</evidence>
<feature type="signal peptide" evidence="1">
    <location>
        <begin position="1"/>
        <end position="22"/>
    </location>
</feature>
<evidence type="ECO:0000256" key="1">
    <source>
        <dbReference type="SAM" id="SignalP"/>
    </source>
</evidence>